<name>A0A2S8F196_9BACT</name>
<keyword evidence="1" id="KW-1133">Transmembrane helix</keyword>
<protein>
    <recommendedName>
        <fullName evidence="4">Leucine Rich repeats (2 copies)</fullName>
    </recommendedName>
</protein>
<comment type="caution">
    <text evidence="2">The sequence shown here is derived from an EMBL/GenBank/DDBJ whole genome shotgun (WGS) entry which is preliminary data.</text>
</comment>
<feature type="transmembrane region" description="Helical" evidence="1">
    <location>
        <begin position="136"/>
        <end position="156"/>
    </location>
</feature>
<gene>
    <name evidence="2" type="ORF">C5Y96_20860</name>
</gene>
<organism evidence="2 3">
    <name type="scientific">Blastopirellula marina</name>
    <dbReference type="NCBI Taxonomy" id="124"/>
    <lineage>
        <taxon>Bacteria</taxon>
        <taxon>Pseudomonadati</taxon>
        <taxon>Planctomycetota</taxon>
        <taxon>Planctomycetia</taxon>
        <taxon>Pirellulales</taxon>
        <taxon>Pirellulaceae</taxon>
        <taxon>Blastopirellula</taxon>
    </lineage>
</organism>
<dbReference type="Gene3D" id="3.80.10.10">
    <property type="entry name" value="Ribonuclease Inhibitor"/>
    <property type="match status" value="1"/>
</dbReference>
<keyword evidence="1" id="KW-0812">Transmembrane</keyword>
<dbReference type="SUPFAM" id="SSF52047">
    <property type="entry name" value="RNI-like"/>
    <property type="match status" value="1"/>
</dbReference>
<proteinExistence type="predicted"/>
<dbReference type="InterPro" id="IPR032675">
    <property type="entry name" value="LRR_dom_sf"/>
</dbReference>
<evidence type="ECO:0000313" key="2">
    <source>
        <dbReference type="EMBL" id="PQO25909.1"/>
    </source>
</evidence>
<sequence>MTNDSPKSDDEKPARHRWHAVAIVVAVMAFAMGVFLNVPGEPIVGPGILNNGKYGPHFECYTQYVAHGWPWRFLKHLGPPSVAANWGKPLSPWIIGVSPEVDGWKLSANIATVIMGSLLIGWLVHRHLTKYRYRFGLANVAMLLLAIACVLGYGTYSYRLQQDQLRALVSEDVDTSSSFFEWEPFGPYWLRSLTGNKFWSWGDRLVVIEPWKSADIDAFPGKSSVKVIRLSEFNLDHPPRLADYPNLVGLDAYAVYFTWDSWEDDNRGVVRTEFLKAVAECPTIEGINFYELDLTDADLQELSGMPNLMHLDISLNVDVTDAGLAHLASIKSLRILCLYETQVTKQGVDQLQAELPHCEIEWDGMEQEPW</sequence>
<dbReference type="EMBL" id="PUIA01000069">
    <property type="protein sequence ID" value="PQO25909.1"/>
    <property type="molecule type" value="Genomic_DNA"/>
</dbReference>
<evidence type="ECO:0000313" key="3">
    <source>
        <dbReference type="Proteomes" id="UP000240009"/>
    </source>
</evidence>
<dbReference type="SMART" id="SM00367">
    <property type="entry name" value="LRR_CC"/>
    <property type="match status" value="1"/>
</dbReference>
<feature type="transmembrane region" description="Helical" evidence="1">
    <location>
        <begin position="20"/>
        <end position="38"/>
    </location>
</feature>
<evidence type="ECO:0008006" key="4">
    <source>
        <dbReference type="Google" id="ProtNLM"/>
    </source>
</evidence>
<dbReference type="AlphaFoldDB" id="A0A2S8F196"/>
<dbReference type="Proteomes" id="UP000240009">
    <property type="component" value="Unassembled WGS sequence"/>
</dbReference>
<evidence type="ECO:0000256" key="1">
    <source>
        <dbReference type="SAM" id="Phobius"/>
    </source>
</evidence>
<accession>A0A2S8F196</accession>
<feature type="transmembrane region" description="Helical" evidence="1">
    <location>
        <begin position="106"/>
        <end position="124"/>
    </location>
</feature>
<keyword evidence="1" id="KW-0472">Membrane</keyword>
<dbReference type="InterPro" id="IPR006553">
    <property type="entry name" value="Leu-rich_rpt_Cys-con_subtyp"/>
</dbReference>
<reference evidence="2 3" key="1">
    <citation type="submission" date="2018-02" db="EMBL/GenBank/DDBJ databases">
        <title>Comparative genomes isolates from brazilian mangrove.</title>
        <authorList>
            <person name="Araujo J.E."/>
            <person name="Taketani R.G."/>
            <person name="Silva M.C.P."/>
            <person name="Loureco M.V."/>
            <person name="Andreote F.D."/>
        </authorList>
    </citation>
    <scope>NUCLEOTIDE SEQUENCE [LARGE SCALE GENOMIC DNA]</scope>
    <source>
        <strain evidence="2 3">HEX-2 MGV</strain>
    </source>
</reference>